<proteinExistence type="predicted"/>
<gene>
    <name evidence="1" type="ORF">CASFOL_005042</name>
</gene>
<protein>
    <submittedName>
        <fullName evidence="1">Uncharacterized protein</fullName>
    </submittedName>
</protein>
<dbReference type="Proteomes" id="UP001632038">
    <property type="component" value="Unassembled WGS sequence"/>
</dbReference>
<dbReference type="AlphaFoldDB" id="A0ABD3E6C4"/>
<dbReference type="EMBL" id="JAVIJP010000007">
    <property type="protein sequence ID" value="KAL3648639.1"/>
    <property type="molecule type" value="Genomic_DNA"/>
</dbReference>
<organism evidence="1 2">
    <name type="scientific">Castilleja foliolosa</name>
    <dbReference type="NCBI Taxonomy" id="1961234"/>
    <lineage>
        <taxon>Eukaryota</taxon>
        <taxon>Viridiplantae</taxon>
        <taxon>Streptophyta</taxon>
        <taxon>Embryophyta</taxon>
        <taxon>Tracheophyta</taxon>
        <taxon>Spermatophyta</taxon>
        <taxon>Magnoliopsida</taxon>
        <taxon>eudicotyledons</taxon>
        <taxon>Gunneridae</taxon>
        <taxon>Pentapetalae</taxon>
        <taxon>asterids</taxon>
        <taxon>lamiids</taxon>
        <taxon>Lamiales</taxon>
        <taxon>Orobanchaceae</taxon>
        <taxon>Pedicularideae</taxon>
        <taxon>Castillejinae</taxon>
        <taxon>Castilleja</taxon>
    </lineage>
</organism>
<comment type="caution">
    <text evidence="1">The sequence shown here is derived from an EMBL/GenBank/DDBJ whole genome shotgun (WGS) entry which is preliminary data.</text>
</comment>
<reference evidence="2" key="1">
    <citation type="journal article" date="2024" name="IScience">
        <title>Strigolactones Initiate the Formation of Haustorium-like Structures in Castilleja.</title>
        <authorList>
            <person name="Buerger M."/>
            <person name="Peterson D."/>
            <person name="Chory J."/>
        </authorList>
    </citation>
    <scope>NUCLEOTIDE SEQUENCE [LARGE SCALE GENOMIC DNA]</scope>
</reference>
<evidence type="ECO:0000313" key="2">
    <source>
        <dbReference type="Proteomes" id="UP001632038"/>
    </source>
</evidence>
<accession>A0ABD3E6C4</accession>
<name>A0ABD3E6C4_9LAMI</name>
<evidence type="ECO:0000313" key="1">
    <source>
        <dbReference type="EMBL" id="KAL3648639.1"/>
    </source>
</evidence>
<keyword evidence="2" id="KW-1185">Reference proteome</keyword>
<sequence length="40" mass="4463">MTRIASVFRLLCCSSEDELMQAVVMLRTEFGSRDGPANLD</sequence>